<evidence type="ECO:0000259" key="15">
    <source>
        <dbReference type="PROSITE" id="PS51747"/>
    </source>
</evidence>
<dbReference type="InterPro" id="IPR002125">
    <property type="entry name" value="CMP_dCMP_dom"/>
</dbReference>
<dbReference type="EMBL" id="FUWO01000010">
    <property type="protein sequence ID" value="SJZ59713.1"/>
    <property type="molecule type" value="Genomic_DNA"/>
</dbReference>
<dbReference type="GO" id="GO:0072527">
    <property type="term" value="P:pyrimidine-containing compound metabolic process"/>
    <property type="evidence" value="ECO:0007669"/>
    <property type="project" value="UniProtKB-ARBA"/>
</dbReference>
<evidence type="ECO:0000313" key="17">
    <source>
        <dbReference type="Proteomes" id="UP000189941"/>
    </source>
</evidence>
<evidence type="ECO:0000256" key="10">
    <source>
        <dbReference type="ARBA" id="ARBA00049252"/>
    </source>
</evidence>
<dbReference type="GO" id="GO:0008270">
    <property type="term" value="F:zinc ion binding"/>
    <property type="evidence" value="ECO:0007669"/>
    <property type="project" value="UniProtKB-UniRule"/>
</dbReference>
<dbReference type="GO" id="GO:0055086">
    <property type="term" value="P:nucleobase-containing small molecule metabolic process"/>
    <property type="evidence" value="ECO:0007669"/>
    <property type="project" value="UniProtKB-ARBA"/>
</dbReference>
<dbReference type="PANTHER" id="PTHR11644:SF2">
    <property type="entry name" value="CYTIDINE DEAMINASE"/>
    <property type="match status" value="1"/>
</dbReference>
<dbReference type="GO" id="GO:0005829">
    <property type="term" value="C:cytosol"/>
    <property type="evidence" value="ECO:0007669"/>
    <property type="project" value="TreeGrafter"/>
</dbReference>
<dbReference type="Proteomes" id="UP000189941">
    <property type="component" value="Unassembled WGS sequence"/>
</dbReference>
<dbReference type="InterPro" id="IPR016192">
    <property type="entry name" value="APOBEC/CMP_deaminase_Zn-bd"/>
</dbReference>
<evidence type="ECO:0000256" key="3">
    <source>
        <dbReference type="ARBA" id="ARBA00006576"/>
    </source>
</evidence>
<evidence type="ECO:0000256" key="8">
    <source>
        <dbReference type="ARBA" id="ARBA00022833"/>
    </source>
</evidence>
<keyword evidence="6 13" id="KW-0479">Metal-binding</keyword>
<dbReference type="GO" id="GO:0042802">
    <property type="term" value="F:identical protein binding"/>
    <property type="evidence" value="ECO:0007669"/>
    <property type="project" value="UniProtKB-ARBA"/>
</dbReference>
<evidence type="ECO:0000256" key="13">
    <source>
        <dbReference type="PIRSR" id="PIRSR606262-3"/>
    </source>
</evidence>
<feature type="binding site" evidence="13">
    <location>
        <position position="92"/>
    </location>
    <ligand>
        <name>Zn(2+)</name>
        <dbReference type="ChEBI" id="CHEBI:29105"/>
        <note>catalytic</note>
    </ligand>
</feature>
<comment type="similarity">
    <text evidence="3 14">Belongs to the cytidine and deoxycytidylate deaminase family.</text>
</comment>
<dbReference type="PANTHER" id="PTHR11644">
    <property type="entry name" value="CYTIDINE DEAMINASE"/>
    <property type="match status" value="1"/>
</dbReference>
<dbReference type="GO" id="GO:0004126">
    <property type="term" value="F:cytidine deaminase activity"/>
    <property type="evidence" value="ECO:0007669"/>
    <property type="project" value="UniProtKB-UniRule"/>
</dbReference>
<dbReference type="InterPro" id="IPR006262">
    <property type="entry name" value="Cyt_deam_tetra"/>
</dbReference>
<evidence type="ECO:0000256" key="9">
    <source>
        <dbReference type="ARBA" id="ARBA00032005"/>
    </source>
</evidence>
<dbReference type="Gene3D" id="3.40.140.10">
    <property type="entry name" value="Cytidine Deaminase, domain 2"/>
    <property type="match status" value="1"/>
</dbReference>
<reference evidence="17" key="1">
    <citation type="submission" date="2017-02" db="EMBL/GenBank/DDBJ databases">
        <authorList>
            <person name="Varghese N."/>
            <person name="Submissions S."/>
        </authorList>
    </citation>
    <scope>NUCLEOTIDE SEQUENCE [LARGE SCALE GENOMIC DNA]</scope>
    <source>
        <strain evidence="17">DSM 15739</strain>
    </source>
</reference>
<dbReference type="InterPro" id="IPR016193">
    <property type="entry name" value="Cytidine_deaminase-like"/>
</dbReference>
<dbReference type="EC" id="3.5.4.5" evidence="4 14"/>
<dbReference type="STRING" id="1121925.SAMN02746011_01244"/>
<evidence type="ECO:0000256" key="5">
    <source>
        <dbReference type="ARBA" id="ARBA00018266"/>
    </source>
</evidence>
<feature type="domain" description="CMP/dCMP-type deaminase" evidence="15">
    <location>
        <begin position="2"/>
        <end position="131"/>
    </location>
</feature>
<dbReference type="RefSeq" id="WP_071409271.1">
    <property type="nucleotide sequence ID" value="NZ_FUWO01000010.1"/>
</dbReference>
<dbReference type="PROSITE" id="PS00903">
    <property type="entry name" value="CYT_DCMP_DEAMINASES_1"/>
    <property type="match status" value="1"/>
</dbReference>
<comment type="cofactor">
    <cofactor evidence="1 13 14">
        <name>Zn(2+)</name>
        <dbReference type="ChEBI" id="CHEBI:29105"/>
    </cofactor>
</comment>
<comment type="catalytic activity">
    <reaction evidence="11 14">
        <text>cytidine + H2O + H(+) = uridine + NH4(+)</text>
        <dbReference type="Rhea" id="RHEA:16069"/>
        <dbReference type="ChEBI" id="CHEBI:15377"/>
        <dbReference type="ChEBI" id="CHEBI:15378"/>
        <dbReference type="ChEBI" id="CHEBI:16704"/>
        <dbReference type="ChEBI" id="CHEBI:17562"/>
        <dbReference type="ChEBI" id="CHEBI:28938"/>
        <dbReference type="EC" id="3.5.4.5"/>
    </reaction>
</comment>
<feature type="binding site" evidence="13">
    <location>
        <position position="54"/>
    </location>
    <ligand>
        <name>Zn(2+)</name>
        <dbReference type="ChEBI" id="CHEBI:29105"/>
        <note>catalytic</note>
    </ligand>
</feature>
<dbReference type="NCBIfam" id="TIGR01354">
    <property type="entry name" value="cyt_deam_tetra"/>
    <property type="match status" value="1"/>
</dbReference>
<dbReference type="NCBIfam" id="NF004064">
    <property type="entry name" value="PRK05578.1"/>
    <property type="match status" value="1"/>
</dbReference>
<comment type="function">
    <text evidence="2 14">This enzyme scavenges exogenous and endogenous cytidine and 2'-deoxycytidine for UMP synthesis.</text>
</comment>
<dbReference type="AlphaFoldDB" id="A0A1T4LYA1"/>
<proteinExistence type="inferred from homology"/>
<evidence type="ECO:0000256" key="14">
    <source>
        <dbReference type="RuleBase" id="RU364006"/>
    </source>
</evidence>
<evidence type="ECO:0000256" key="7">
    <source>
        <dbReference type="ARBA" id="ARBA00022801"/>
    </source>
</evidence>
<dbReference type="SUPFAM" id="SSF53927">
    <property type="entry name" value="Cytidine deaminase-like"/>
    <property type="match status" value="1"/>
</dbReference>
<evidence type="ECO:0000256" key="2">
    <source>
        <dbReference type="ARBA" id="ARBA00003949"/>
    </source>
</evidence>
<evidence type="ECO:0000256" key="12">
    <source>
        <dbReference type="PIRSR" id="PIRSR606262-1"/>
    </source>
</evidence>
<gene>
    <name evidence="16" type="ORF">SAMN02746011_01244</name>
</gene>
<dbReference type="Pfam" id="PF00383">
    <property type="entry name" value="dCMP_cyt_deam_1"/>
    <property type="match status" value="1"/>
</dbReference>
<evidence type="ECO:0000256" key="11">
    <source>
        <dbReference type="ARBA" id="ARBA00049558"/>
    </source>
</evidence>
<dbReference type="OrthoDB" id="9795347at2"/>
<feature type="active site" description="Proton donor" evidence="12">
    <location>
        <position position="56"/>
    </location>
</feature>
<organism evidence="16 17">
    <name type="scientific">Globicatella sulfidifaciens DSM 15739</name>
    <dbReference type="NCBI Taxonomy" id="1121925"/>
    <lineage>
        <taxon>Bacteria</taxon>
        <taxon>Bacillati</taxon>
        <taxon>Bacillota</taxon>
        <taxon>Bacilli</taxon>
        <taxon>Lactobacillales</taxon>
        <taxon>Aerococcaceae</taxon>
        <taxon>Globicatella</taxon>
    </lineage>
</organism>
<evidence type="ECO:0000256" key="6">
    <source>
        <dbReference type="ARBA" id="ARBA00022723"/>
    </source>
</evidence>
<keyword evidence="17" id="KW-1185">Reference proteome</keyword>
<dbReference type="CDD" id="cd01283">
    <property type="entry name" value="cytidine_deaminase"/>
    <property type="match status" value="1"/>
</dbReference>
<protein>
    <recommendedName>
        <fullName evidence="5 14">Cytidine deaminase</fullName>
        <ecNumber evidence="4 14">3.5.4.5</ecNumber>
    </recommendedName>
    <alternativeName>
        <fullName evidence="9 14">Cytidine aminohydrolase</fullName>
    </alternativeName>
</protein>
<keyword evidence="7 14" id="KW-0378">Hydrolase</keyword>
<dbReference type="PROSITE" id="PS51747">
    <property type="entry name" value="CYT_DCMP_DEAMINASES_2"/>
    <property type="match status" value="1"/>
</dbReference>
<dbReference type="FunFam" id="3.40.140.10:FF:000060">
    <property type="entry name" value="Cytidine deaminase"/>
    <property type="match status" value="1"/>
</dbReference>
<comment type="catalytic activity">
    <reaction evidence="10 14">
        <text>2'-deoxycytidine + H2O + H(+) = 2'-deoxyuridine + NH4(+)</text>
        <dbReference type="Rhea" id="RHEA:13433"/>
        <dbReference type="ChEBI" id="CHEBI:15377"/>
        <dbReference type="ChEBI" id="CHEBI:15378"/>
        <dbReference type="ChEBI" id="CHEBI:15698"/>
        <dbReference type="ChEBI" id="CHEBI:16450"/>
        <dbReference type="ChEBI" id="CHEBI:28938"/>
        <dbReference type="EC" id="3.5.4.5"/>
    </reaction>
</comment>
<accession>A0A1T4LYA1</accession>
<keyword evidence="8 13" id="KW-0862">Zinc</keyword>
<name>A0A1T4LYA1_9LACT</name>
<evidence type="ECO:0000256" key="4">
    <source>
        <dbReference type="ARBA" id="ARBA00012783"/>
    </source>
</evidence>
<dbReference type="InterPro" id="IPR050202">
    <property type="entry name" value="Cyt/Deoxycyt_deaminase"/>
</dbReference>
<sequence length="133" mass="14591">MATKEELIKLSRAVQKNAYIPYSHFPVGCAMEMKDGTIIEGVNVENVSFGVTNCAERSAIFTAATKGYRPKSIAAIAVSGDTEDFLPPCSICRQVMVEFCDPDTPVYLTRNNGDILTTSVKELVPFAFEKLDM</sequence>
<evidence type="ECO:0000313" key="16">
    <source>
        <dbReference type="EMBL" id="SJZ59713.1"/>
    </source>
</evidence>
<evidence type="ECO:0000256" key="1">
    <source>
        <dbReference type="ARBA" id="ARBA00001947"/>
    </source>
</evidence>
<feature type="binding site" evidence="13">
    <location>
        <position position="89"/>
    </location>
    <ligand>
        <name>Zn(2+)</name>
        <dbReference type="ChEBI" id="CHEBI:29105"/>
        <note>catalytic</note>
    </ligand>
</feature>